<proteinExistence type="predicted"/>
<dbReference type="EMBL" id="GBXM01052767">
    <property type="protein sequence ID" value="JAH55810.1"/>
    <property type="molecule type" value="Transcribed_RNA"/>
</dbReference>
<name>A0A0E9TSF5_ANGAN</name>
<organism evidence="1">
    <name type="scientific">Anguilla anguilla</name>
    <name type="common">European freshwater eel</name>
    <name type="synonym">Muraena anguilla</name>
    <dbReference type="NCBI Taxonomy" id="7936"/>
    <lineage>
        <taxon>Eukaryota</taxon>
        <taxon>Metazoa</taxon>
        <taxon>Chordata</taxon>
        <taxon>Craniata</taxon>
        <taxon>Vertebrata</taxon>
        <taxon>Euteleostomi</taxon>
        <taxon>Actinopterygii</taxon>
        <taxon>Neopterygii</taxon>
        <taxon>Teleostei</taxon>
        <taxon>Anguilliformes</taxon>
        <taxon>Anguillidae</taxon>
        <taxon>Anguilla</taxon>
    </lineage>
</organism>
<evidence type="ECO:0000313" key="1">
    <source>
        <dbReference type="EMBL" id="JAH55810.1"/>
    </source>
</evidence>
<dbReference type="AlphaFoldDB" id="A0A0E9TSF5"/>
<sequence length="45" mass="5180">MLNKTLRKTFSCNTSGLFPFRHRLVNRTTKMGGATRILNQSTFFS</sequence>
<reference evidence="1" key="2">
    <citation type="journal article" date="2015" name="Fish Shellfish Immunol.">
        <title>Early steps in the European eel (Anguilla anguilla)-Vibrio vulnificus interaction in the gills: Role of the RtxA13 toxin.</title>
        <authorList>
            <person name="Callol A."/>
            <person name="Pajuelo D."/>
            <person name="Ebbesson L."/>
            <person name="Teles M."/>
            <person name="MacKenzie S."/>
            <person name="Amaro C."/>
        </authorList>
    </citation>
    <scope>NUCLEOTIDE SEQUENCE</scope>
</reference>
<protein>
    <submittedName>
        <fullName evidence="1">Uncharacterized protein</fullName>
    </submittedName>
</protein>
<reference evidence="1" key="1">
    <citation type="submission" date="2014-11" db="EMBL/GenBank/DDBJ databases">
        <authorList>
            <person name="Amaro Gonzalez C."/>
        </authorList>
    </citation>
    <scope>NUCLEOTIDE SEQUENCE</scope>
</reference>
<accession>A0A0E9TSF5</accession>